<reference evidence="5 6" key="1">
    <citation type="submission" date="2020-03" db="EMBL/GenBank/DDBJ databases">
        <title>Draft Genome Sequence of Cudoniella acicularis.</title>
        <authorList>
            <person name="Buettner E."/>
            <person name="Kellner H."/>
        </authorList>
    </citation>
    <scope>NUCLEOTIDE SEQUENCE [LARGE SCALE GENOMIC DNA]</scope>
    <source>
        <strain evidence="5 6">DSM 108380</strain>
    </source>
</reference>
<dbReference type="Pfam" id="PF08240">
    <property type="entry name" value="ADH_N"/>
    <property type="match status" value="1"/>
</dbReference>
<dbReference type="InterPro" id="IPR020843">
    <property type="entry name" value="ER"/>
</dbReference>
<comment type="caution">
    <text evidence="5">The sequence shown here is derived from an EMBL/GenBank/DDBJ whole genome shotgun (WGS) entry which is preliminary data.</text>
</comment>
<dbReference type="OrthoDB" id="48317at2759"/>
<organism evidence="5 6">
    <name type="scientific">Cudoniella acicularis</name>
    <dbReference type="NCBI Taxonomy" id="354080"/>
    <lineage>
        <taxon>Eukaryota</taxon>
        <taxon>Fungi</taxon>
        <taxon>Dikarya</taxon>
        <taxon>Ascomycota</taxon>
        <taxon>Pezizomycotina</taxon>
        <taxon>Leotiomycetes</taxon>
        <taxon>Helotiales</taxon>
        <taxon>Tricladiaceae</taxon>
        <taxon>Cudoniella</taxon>
    </lineage>
</organism>
<feature type="region of interest" description="Disordered" evidence="3">
    <location>
        <begin position="386"/>
        <end position="417"/>
    </location>
</feature>
<dbReference type="EMBL" id="JAAMPI010000176">
    <property type="protein sequence ID" value="KAF4634553.1"/>
    <property type="molecule type" value="Genomic_DNA"/>
</dbReference>
<feature type="domain" description="Enoyl reductase (ER)" evidence="4">
    <location>
        <begin position="13"/>
        <end position="282"/>
    </location>
</feature>
<dbReference type="CDD" id="cd08249">
    <property type="entry name" value="enoyl_reductase_like"/>
    <property type="match status" value="1"/>
</dbReference>
<dbReference type="GO" id="GO:0016651">
    <property type="term" value="F:oxidoreductase activity, acting on NAD(P)H"/>
    <property type="evidence" value="ECO:0007669"/>
    <property type="project" value="InterPro"/>
</dbReference>
<evidence type="ECO:0000256" key="3">
    <source>
        <dbReference type="SAM" id="MobiDB-lite"/>
    </source>
</evidence>
<dbReference type="PANTHER" id="PTHR45348">
    <property type="entry name" value="HYPOTHETICAL OXIDOREDUCTASE (EUROFUNG)"/>
    <property type="match status" value="1"/>
</dbReference>
<feature type="compositionally biased region" description="Basic and acidic residues" evidence="3">
    <location>
        <begin position="402"/>
        <end position="412"/>
    </location>
</feature>
<dbReference type="Gene3D" id="3.90.180.10">
    <property type="entry name" value="Medium-chain alcohol dehydrogenases, catalytic domain"/>
    <property type="match status" value="1"/>
</dbReference>
<dbReference type="InterPro" id="IPR011032">
    <property type="entry name" value="GroES-like_sf"/>
</dbReference>
<dbReference type="SUPFAM" id="SSF50129">
    <property type="entry name" value="GroES-like"/>
    <property type="match status" value="1"/>
</dbReference>
<dbReference type="AlphaFoldDB" id="A0A8H4RRZ7"/>
<evidence type="ECO:0000259" key="4">
    <source>
        <dbReference type="SMART" id="SM00829"/>
    </source>
</evidence>
<keyword evidence="2" id="KW-0560">Oxidoreductase</keyword>
<dbReference type="Proteomes" id="UP000566819">
    <property type="component" value="Unassembled WGS sequence"/>
</dbReference>
<protein>
    <recommendedName>
        <fullName evidence="4">Enoyl reductase (ER) domain-containing protein</fullName>
    </recommendedName>
</protein>
<evidence type="ECO:0000256" key="2">
    <source>
        <dbReference type="ARBA" id="ARBA00023002"/>
    </source>
</evidence>
<comment type="similarity">
    <text evidence="1">Belongs to the zinc-containing alcohol dehydrogenase family.</text>
</comment>
<dbReference type="SMART" id="SM00829">
    <property type="entry name" value="PKS_ER"/>
    <property type="match status" value="1"/>
</dbReference>
<dbReference type="Pfam" id="PF00107">
    <property type="entry name" value="ADH_zinc_N"/>
    <property type="match status" value="1"/>
</dbReference>
<feature type="region of interest" description="Disordered" evidence="3">
    <location>
        <begin position="645"/>
        <end position="665"/>
    </location>
</feature>
<gene>
    <name evidence="5" type="ORF">G7Y89_g3547</name>
</gene>
<name>A0A8H4RRZ7_9HELO</name>
<dbReference type="InterPro" id="IPR047122">
    <property type="entry name" value="Trans-enoyl_RdTase-like"/>
</dbReference>
<dbReference type="SUPFAM" id="SSF51735">
    <property type="entry name" value="NAD(P)-binding Rossmann-fold domains"/>
    <property type="match status" value="1"/>
</dbReference>
<proteinExistence type="inferred from homology"/>
<dbReference type="PANTHER" id="PTHR45348:SF2">
    <property type="entry name" value="ZINC-TYPE ALCOHOL DEHYDROGENASE-LIKE PROTEIN C2E1P3.01"/>
    <property type="match status" value="1"/>
</dbReference>
<dbReference type="InterPro" id="IPR036291">
    <property type="entry name" value="NAD(P)-bd_dom_sf"/>
</dbReference>
<keyword evidence="6" id="KW-1185">Reference proteome</keyword>
<evidence type="ECO:0000313" key="6">
    <source>
        <dbReference type="Proteomes" id="UP000566819"/>
    </source>
</evidence>
<dbReference type="Gene3D" id="3.40.50.720">
    <property type="entry name" value="NAD(P)-binding Rossmann-like Domain"/>
    <property type="match status" value="1"/>
</dbReference>
<dbReference type="InterPro" id="IPR013154">
    <property type="entry name" value="ADH-like_N"/>
</dbReference>
<sequence>MAAPMNQAAWLIKANAPLQVGNAPLPTAGPGELVVKNAAIAINPLDCHMQDSGVFVQQWPAIFGCDVAGEVYEVGPDAQRFKKGDRVIGHTINLVSGRPQDGAFALYTVIPANKAAILPDTISFTDGVVLPFAVETAVCALSLQVPGVAMPGVPTPALGLPYPSLHPVPPSGKTLMIYGGSSSVGSMTTQLATAAGIHVISIVGAHNFDFSKRCGAAQVFDHKDSSIADKVVEAVGKTGFEFVGIFDAIATPETYAHDLAILAKLGGGHLACVHPPPADVPVNVKAGMIFAVNDVATPVWEEYVMPALEAGKLQCLPLPTVVDSQLYSLQPAVDVQRIQLPRDGPPVPGLKLYYDGISYRLCPELSAFVCSGRTTTHMRNHLKVAHGWRSENKGGQPSKGRPLKESTGKEETGFEDVTTSPVSYQTFHRSNFCRYFQVTPPAMLALNSQDPPSPYLWAAKARMARAQPPGVKKIERLPHWDSNRLSRVLQREFQQHLNTTVNIVEEAIPGHVLRGRHPKDSKEVAMMIMPLDPTIEGAPGHVASARAEYRALSRTWHSFLGFGVHLGILPPNSLKRPRDNSSDILPSSIQNIKYIKAEFQRRVKEALLQIHDPGLQQPKRQKAKQIEQKCQYAILPNQINAHFASKNPHLSKTPTKKPHGLSKATRDRIKEDIATIGGLIPNPEELRQCPFLFPTVTAWPIPALAQPRTNRLRSDARPLWGRTSVEDAMTDWNPLLAVFHFEATKKEKWYAFEKIEEEEKCQIKETDEVKELSP</sequence>
<evidence type="ECO:0000313" key="5">
    <source>
        <dbReference type="EMBL" id="KAF4634553.1"/>
    </source>
</evidence>
<dbReference type="InterPro" id="IPR013149">
    <property type="entry name" value="ADH-like_C"/>
</dbReference>
<evidence type="ECO:0000256" key="1">
    <source>
        <dbReference type="ARBA" id="ARBA00008072"/>
    </source>
</evidence>
<accession>A0A8H4RRZ7</accession>